<evidence type="ECO:0000313" key="2">
    <source>
        <dbReference type="Proteomes" id="UP000323257"/>
    </source>
</evidence>
<dbReference type="RefSeq" id="WP_148930428.1">
    <property type="nucleotide sequence ID" value="NZ_VNHS01000006.1"/>
</dbReference>
<accession>A0A5S5C7P7</accession>
<dbReference type="AlphaFoldDB" id="A0A5S5C7P7"/>
<dbReference type="Proteomes" id="UP000323257">
    <property type="component" value="Unassembled WGS sequence"/>
</dbReference>
<name>A0A5S5C7P7_9BACL</name>
<keyword evidence="2" id="KW-1185">Reference proteome</keyword>
<organism evidence="1 2">
    <name type="scientific">Paenibacillus methanolicus</name>
    <dbReference type="NCBI Taxonomy" id="582686"/>
    <lineage>
        <taxon>Bacteria</taxon>
        <taxon>Bacillati</taxon>
        <taxon>Bacillota</taxon>
        <taxon>Bacilli</taxon>
        <taxon>Bacillales</taxon>
        <taxon>Paenibacillaceae</taxon>
        <taxon>Paenibacillus</taxon>
    </lineage>
</organism>
<gene>
    <name evidence="1" type="ORF">BCM02_106294</name>
</gene>
<protein>
    <submittedName>
        <fullName evidence="1">Uncharacterized protein</fullName>
    </submittedName>
</protein>
<sequence>MADQHAVQLGLTEREQVSPSILKIAATSQKVDELLQRNRIAIGKHHHQINQANDRIRSTQAFLEATRSAQANVQRMPEAPPLSDRQAL</sequence>
<comment type="caution">
    <text evidence="1">The sequence shown here is derived from an EMBL/GenBank/DDBJ whole genome shotgun (WGS) entry which is preliminary data.</text>
</comment>
<dbReference type="EMBL" id="VNHS01000006">
    <property type="protein sequence ID" value="TYP74013.1"/>
    <property type="molecule type" value="Genomic_DNA"/>
</dbReference>
<evidence type="ECO:0000313" key="1">
    <source>
        <dbReference type="EMBL" id="TYP74013.1"/>
    </source>
</evidence>
<reference evidence="1 2" key="1">
    <citation type="submission" date="2019-07" db="EMBL/GenBank/DDBJ databases">
        <title>Genomic Encyclopedia of Type Strains, Phase III (KMG-III): the genomes of soil and plant-associated and newly described type strains.</title>
        <authorList>
            <person name="Whitman W."/>
        </authorList>
    </citation>
    <scope>NUCLEOTIDE SEQUENCE [LARGE SCALE GENOMIC DNA]</scope>
    <source>
        <strain evidence="1 2">BL24</strain>
    </source>
</reference>
<proteinExistence type="predicted"/>